<accession>A0A418ZU68</accession>
<dbReference type="OrthoDB" id="7510934at2"/>
<dbReference type="SUPFAM" id="SSF56349">
    <property type="entry name" value="DNA breaking-rejoining enzymes"/>
    <property type="match status" value="1"/>
</dbReference>
<keyword evidence="1" id="KW-0233">DNA recombination</keyword>
<keyword evidence="4" id="KW-1185">Reference proteome</keyword>
<dbReference type="Gene3D" id="1.10.443.10">
    <property type="entry name" value="Intergrase catalytic core"/>
    <property type="match status" value="1"/>
</dbReference>
<evidence type="ECO:0000256" key="1">
    <source>
        <dbReference type="ARBA" id="ARBA00023172"/>
    </source>
</evidence>
<dbReference type="GO" id="GO:0015074">
    <property type="term" value="P:DNA integration"/>
    <property type="evidence" value="ECO:0007669"/>
    <property type="project" value="InterPro"/>
</dbReference>
<protein>
    <recommendedName>
        <fullName evidence="5">Tyr recombinase domain-containing protein</fullName>
    </recommendedName>
</protein>
<dbReference type="AlphaFoldDB" id="A0A418ZU68"/>
<dbReference type="EMBL" id="QZEV01000057">
    <property type="protein sequence ID" value="RJL02345.1"/>
    <property type="molecule type" value="Genomic_DNA"/>
</dbReference>
<evidence type="ECO:0008006" key="5">
    <source>
        <dbReference type="Google" id="ProtNLM"/>
    </source>
</evidence>
<feature type="compositionally biased region" description="Basic and acidic residues" evidence="2">
    <location>
        <begin position="1"/>
        <end position="15"/>
    </location>
</feature>
<feature type="region of interest" description="Disordered" evidence="2">
    <location>
        <begin position="43"/>
        <end position="65"/>
    </location>
</feature>
<dbReference type="InterPro" id="IPR011010">
    <property type="entry name" value="DNA_brk_join_enz"/>
</dbReference>
<proteinExistence type="predicted"/>
<evidence type="ECO:0000256" key="2">
    <source>
        <dbReference type="SAM" id="MobiDB-lite"/>
    </source>
</evidence>
<dbReference type="Proteomes" id="UP000285530">
    <property type="component" value="Unassembled WGS sequence"/>
</dbReference>
<dbReference type="GO" id="GO:0006310">
    <property type="term" value="P:DNA recombination"/>
    <property type="evidence" value="ECO:0007669"/>
    <property type="project" value="UniProtKB-KW"/>
</dbReference>
<organism evidence="3 4">
    <name type="scientific">Paracoccus aestuarii</name>
    <dbReference type="NCBI Taxonomy" id="453842"/>
    <lineage>
        <taxon>Bacteria</taxon>
        <taxon>Pseudomonadati</taxon>
        <taxon>Pseudomonadota</taxon>
        <taxon>Alphaproteobacteria</taxon>
        <taxon>Rhodobacterales</taxon>
        <taxon>Paracoccaceae</taxon>
        <taxon>Paracoccus</taxon>
    </lineage>
</organism>
<feature type="compositionally biased region" description="Polar residues" evidence="2">
    <location>
        <begin position="45"/>
        <end position="56"/>
    </location>
</feature>
<sequence>MSRRQSREEGLDNRSSHGVRKAAGHLLAQEGCSQNQIMTVHGHTQARTSEVYTRESNAGAWPGMR</sequence>
<comment type="caution">
    <text evidence="3">The sequence shown here is derived from an EMBL/GenBank/DDBJ whole genome shotgun (WGS) entry which is preliminary data.</text>
</comment>
<feature type="region of interest" description="Disordered" evidence="2">
    <location>
        <begin position="1"/>
        <end position="25"/>
    </location>
</feature>
<gene>
    <name evidence="3" type="ORF">D3P06_11375</name>
</gene>
<dbReference type="GO" id="GO:0003677">
    <property type="term" value="F:DNA binding"/>
    <property type="evidence" value="ECO:0007669"/>
    <property type="project" value="InterPro"/>
</dbReference>
<name>A0A418ZU68_9RHOB</name>
<evidence type="ECO:0000313" key="3">
    <source>
        <dbReference type="EMBL" id="RJL02345.1"/>
    </source>
</evidence>
<evidence type="ECO:0000313" key="4">
    <source>
        <dbReference type="Proteomes" id="UP000285530"/>
    </source>
</evidence>
<dbReference type="InterPro" id="IPR013762">
    <property type="entry name" value="Integrase-like_cat_sf"/>
</dbReference>
<reference evidence="3 4" key="1">
    <citation type="submission" date="2018-09" db="EMBL/GenBank/DDBJ databases">
        <title>Paracoccus onubensis nov. sp. a moderate halophilic bacterium isolated from Gruta de las Maravillas (Aracena, Spain).</title>
        <authorList>
            <person name="Jurado V."/>
            <person name="Gutierrez-Patricio S."/>
            <person name="Gonzalez-Pimentel J.L."/>
            <person name="Laiz L."/>
            <person name="Saiz-Jimenez C."/>
        </authorList>
    </citation>
    <scope>NUCLEOTIDE SEQUENCE [LARGE SCALE GENOMIC DNA]</scope>
    <source>
        <strain evidence="3 4">DSM 19484</strain>
    </source>
</reference>